<feature type="domain" description="CusB-like beta-barrel" evidence="5">
    <location>
        <begin position="218"/>
        <end position="273"/>
    </location>
</feature>
<evidence type="ECO:0000256" key="3">
    <source>
        <dbReference type="SAM" id="SignalP"/>
    </source>
</evidence>
<evidence type="ECO:0000259" key="6">
    <source>
        <dbReference type="Pfam" id="PF25989"/>
    </source>
</evidence>
<evidence type="ECO:0000259" key="4">
    <source>
        <dbReference type="Pfam" id="PF25917"/>
    </source>
</evidence>
<keyword evidence="8" id="KW-1185">Reference proteome</keyword>
<feature type="signal peptide" evidence="3">
    <location>
        <begin position="1"/>
        <end position="21"/>
    </location>
</feature>
<dbReference type="RefSeq" id="WP_253484120.1">
    <property type="nucleotide sequence ID" value="NZ_JALJXV010000011.1"/>
</dbReference>
<dbReference type="AlphaFoldDB" id="A0AAE3G9C2"/>
<dbReference type="Gene3D" id="2.40.30.170">
    <property type="match status" value="1"/>
</dbReference>
<feature type="coiled-coil region" evidence="2">
    <location>
        <begin position="107"/>
        <end position="179"/>
    </location>
</feature>
<dbReference type="PANTHER" id="PTHR30469">
    <property type="entry name" value="MULTIDRUG RESISTANCE PROTEIN MDTA"/>
    <property type="match status" value="1"/>
</dbReference>
<dbReference type="InterPro" id="IPR006143">
    <property type="entry name" value="RND_pump_MFP"/>
</dbReference>
<dbReference type="Gene3D" id="2.40.420.20">
    <property type="match status" value="1"/>
</dbReference>
<dbReference type="InterPro" id="IPR058625">
    <property type="entry name" value="MdtA-like_BSH"/>
</dbReference>
<dbReference type="Proteomes" id="UP001205843">
    <property type="component" value="Unassembled WGS sequence"/>
</dbReference>
<dbReference type="InterPro" id="IPR058792">
    <property type="entry name" value="Beta-barrel_RND_2"/>
</dbReference>
<comment type="similarity">
    <text evidence="1">Belongs to the membrane fusion protein (MFP) (TC 8.A.1) family.</text>
</comment>
<sequence length="362" mass="39345">MKTAHSRTGLFFLFAAFALIACGGNGDNDQADNDDDSDGVLITTVTVEKETVEVLERTIGRISSRTTPSLTSEVTGRILSVHVDAGDRVSRGDLLLEIDPEPYELSLASASTDIRRLEALLRNQERELARNRELLEDGFVTQAMVDGAEAEQESLEEQLEAAQVARRNAERDLRNTEVRSPVAGEIDERHVSDGDYTSPGEPLFRLISQDLLRVRLPFPESAAPRLEIGQAVRLRAALTDNSDVEGQIAELRPGLTDGSRAIEAIINVRNPGGWRQGGTVNADVVVLTRESVVVPNQSVVQRPRGEVVYVIEDDTAHARDVRVGRRLGSSTEILEGLDDGDRVAVDGAGFLSDGASVRVSED</sequence>
<gene>
    <name evidence="7" type="ORF">J2T57_004031</name>
</gene>
<evidence type="ECO:0000313" key="7">
    <source>
        <dbReference type="EMBL" id="MCP1676858.1"/>
    </source>
</evidence>
<keyword evidence="2" id="KW-0175">Coiled coil</keyword>
<evidence type="ECO:0000313" key="8">
    <source>
        <dbReference type="Proteomes" id="UP001205843"/>
    </source>
</evidence>
<evidence type="ECO:0000256" key="1">
    <source>
        <dbReference type="ARBA" id="ARBA00009477"/>
    </source>
</evidence>
<dbReference type="Pfam" id="PF25989">
    <property type="entry name" value="YknX_C"/>
    <property type="match status" value="1"/>
</dbReference>
<dbReference type="Gene3D" id="2.40.50.100">
    <property type="match status" value="1"/>
</dbReference>
<protein>
    <submittedName>
        <fullName evidence="7">RND family efflux transporter MFP subunit</fullName>
    </submittedName>
</protein>
<dbReference type="InterPro" id="IPR058637">
    <property type="entry name" value="YknX-like_C"/>
</dbReference>
<reference evidence="7" key="1">
    <citation type="submission" date="2022-03" db="EMBL/GenBank/DDBJ databases">
        <title>Genomic Encyclopedia of Type Strains, Phase III (KMG-III): the genomes of soil and plant-associated and newly described type strains.</title>
        <authorList>
            <person name="Whitman W."/>
        </authorList>
    </citation>
    <scope>NUCLEOTIDE SEQUENCE</scope>
    <source>
        <strain evidence="7">ANL 6-2</strain>
    </source>
</reference>
<evidence type="ECO:0000259" key="5">
    <source>
        <dbReference type="Pfam" id="PF25954"/>
    </source>
</evidence>
<keyword evidence="3" id="KW-0732">Signal</keyword>
<dbReference type="NCBIfam" id="TIGR01730">
    <property type="entry name" value="RND_mfp"/>
    <property type="match status" value="1"/>
</dbReference>
<dbReference type="GO" id="GO:1990281">
    <property type="term" value="C:efflux pump complex"/>
    <property type="evidence" value="ECO:0007669"/>
    <property type="project" value="TreeGrafter"/>
</dbReference>
<evidence type="ECO:0000256" key="2">
    <source>
        <dbReference type="SAM" id="Coils"/>
    </source>
</evidence>
<dbReference type="PROSITE" id="PS51257">
    <property type="entry name" value="PROKAR_LIPOPROTEIN"/>
    <property type="match status" value="1"/>
</dbReference>
<proteinExistence type="inferred from homology"/>
<dbReference type="PANTHER" id="PTHR30469:SF38">
    <property type="entry name" value="HLYD FAMILY SECRETION PROTEIN"/>
    <property type="match status" value="1"/>
</dbReference>
<dbReference type="Pfam" id="PF25917">
    <property type="entry name" value="BSH_RND"/>
    <property type="match status" value="1"/>
</dbReference>
<dbReference type="Gene3D" id="1.10.287.470">
    <property type="entry name" value="Helix hairpin bin"/>
    <property type="match status" value="1"/>
</dbReference>
<organism evidence="7 8">
    <name type="scientific">Natronocella acetinitrilica</name>
    <dbReference type="NCBI Taxonomy" id="414046"/>
    <lineage>
        <taxon>Bacteria</taxon>
        <taxon>Pseudomonadati</taxon>
        <taxon>Pseudomonadota</taxon>
        <taxon>Gammaproteobacteria</taxon>
        <taxon>Chromatiales</taxon>
        <taxon>Ectothiorhodospiraceae</taxon>
        <taxon>Natronocella</taxon>
    </lineage>
</organism>
<dbReference type="EMBL" id="JALJXV010000011">
    <property type="protein sequence ID" value="MCP1676858.1"/>
    <property type="molecule type" value="Genomic_DNA"/>
</dbReference>
<dbReference type="Pfam" id="PF25954">
    <property type="entry name" value="Beta-barrel_RND_2"/>
    <property type="match status" value="1"/>
</dbReference>
<accession>A0AAE3G9C2</accession>
<dbReference type="GO" id="GO:0015562">
    <property type="term" value="F:efflux transmembrane transporter activity"/>
    <property type="evidence" value="ECO:0007669"/>
    <property type="project" value="TreeGrafter"/>
</dbReference>
<feature type="domain" description="YknX-like C-terminal permuted SH3-like" evidence="6">
    <location>
        <begin position="292"/>
        <end position="359"/>
    </location>
</feature>
<comment type="caution">
    <text evidence="7">The sequence shown here is derived from an EMBL/GenBank/DDBJ whole genome shotgun (WGS) entry which is preliminary data.</text>
</comment>
<dbReference type="SUPFAM" id="SSF111369">
    <property type="entry name" value="HlyD-like secretion proteins"/>
    <property type="match status" value="1"/>
</dbReference>
<feature type="chain" id="PRO_5041972547" evidence="3">
    <location>
        <begin position="22"/>
        <end position="362"/>
    </location>
</feature>
<name>A0AAE3G9C2_9GAMM</name>
<feature type="domain" description="Multidrug resistance protein MdtA-like barrel-sandwich hybrid" evidence="4">
    <location>
        <begin position="69"/>
        <end position="205"/>
    </location>
</feature>